<reference evidence="1 2" key="1">
    <citation type="journal article" date="2019" name="Int. J. Syst. Evol. Microbiol.">
        <title>The Global Catalogue of Microorganisms (GCM) 10K type strain sequencing project: providing services to taxonomists for standard genome sequencing and annotation.</title>
        <authorList>
            <consortium name="The Broad Institute Genomics Platform"/>
            <consortium name="The Broad Institute Genome Sequencing Center for Infectious Disease"/>
            <person name="Wu L."/>
            <person name="Ma J."/>
        </authorList>
    </citation>
    <scope>NUCLEOTIDE SEQUENCE [LARGE SCALE GENOMIC DNA]</scope>
    <source>
        <strain evidence="1 2">JCM 16009</strain>
    </source>
</reference>
<proteinExistence type="predicted"/>
<sequence length="185" mass="19402">MFIRCPPRPGVMVGMATTTDPLSAVVARLAAAGGPVDLEELRRTVDTMVPFCNHVGVRVTELAPDHGQAELPVRPELQNHFGTVHAGALFLAGEVAGAAAFAGAMAPRITQLQGFVLRSSKIAFLKPANGHIRARATLDEQAVRAILAGGAGRFELPGLAVLHDDADLLLGRIELDYVAWLGAAA</sequence>
<dbReference type="InterPro" id="IPR027961">
    <property type="entry name" value="DUF4442"/>
</dbReference>
<gene>
    <name evidence="1" type="ORF">GCM10009836_38200</name>
</gene>
<evidence type="ECO:0000313" key="2">
    <source>
        <dbReference type="Proteomes" id="UP001500449"/>
    </source>
</evidence>
<organism evidence="1 2">
    <name type="scientific">Pseudonocardia ailaonensis</name>
    <dbReference type="NCBI Taxonomy" id="367279"/>
    <lineage>
        <taxon>Bacteria</taxon>
        <taxon>Bacillati</taxon>
        <taxon>Actinomycetota</taxon>
        <taxon>Actinomycetes</taxon>
        <taxon>Pseudonocardiales</taxon>
        <taxon>Pseudonocardiaceae</taxon>
        <taxon>Pseudonocardia</taxon>
    </lineage>
</organism>
<dbReference type="Gene3D" id="3.10.129.10">
    <property type="entry name" value="Hotdog Thioesterase"/>
    <property type="match status" value="1"/>
</dbReference>
<keyword evidence="2" id="KW-1185">Reference proteome</keyword>
<dbReference type="EMBL" id="BAAAQK010000012">
    <property type="protein sequence ID" value="GAA1854482.1"/>
    <property type="molecule type" value="Genomic_DNA"/>
</dbReference>
<dbReference type="SUPFAM" id="SSF54637">
    <property type="entry name" value="Thioesterase/thiol ester dehydrase-isomerase"/>
    <property type="match status" value="1"/>
</dbReference>
<dbReference type="InterPro" id="IPR029069">
    <property type="entry name" value="HotDog_dom_sf"/>
</dbReference>
<accession>A0ABN2N607</accession>
<protein>
    <recommendedName>
        <fullName evidence="3">DUF4442 domain-containing protein</fullName>
    </recommendedName>
</protein>
<name>A0ABN2N607_9PSEU</name>
<dbReference type="Proteomes" id="UP001500449">
    <property type="component" value="Unassembled WGS sequence"/>
</dbReference>
<evidence type="ECO:0000313" key="1">
    <source>
        <dbReference type="EMBL" id="GAA1854482.1"/>
    </source>
</evidence>
<comment type="caution">
    <text evidence="1">The sequence shown here is derived from an EMBL/GenBank/DDBJ whole genome shotgun (WGS) entry which is preliminary data.</text>
</comment>
<evidence type="ECO:0008006" key="3">
    <source>
        <dbReference type="Google" id="ProtNLM"/>
    </source>
</evidence>
<dbReference type="Pfam" id="PF14539">
    <property type="entry name" value="DUF4442"/>
    <property type="match status" value="1"/>
</dbReference>